<dbReference type="InterPro" id="IPR000182">
    <property type="entry name" value="GNAT_dom"/>
</dbReference>
<accession>A0A2N3LJ21</accession>
<gene>
    <name evidence="2" type="ORF">CWO92_13035</name>
</gene>
<evidence type="ECO:0000313" key="2">
    <source>
        <dbReference type="EMBL" id="PKR84630.1"/>
    </source>
</evidence>
<dbReference type="SUPFAM" id="SSF55729">
    <property type="entry name" value="Acyl-CoA N-acyltransferases (Nat)"/>
    <property type="match status" value="1"/>
</dbReference>
<dbReference type="Proteomes" id="UP000233440">
    <property type="component" value="Unassembled WGS sequence"/>
</dbReference>
<evidence type="ECO:0000259" key="1">
    <source>
        <dbReference type="PROSITE" id="PS51186"/>
    </source>
</evidence>
<dbReference type="GO" id="GO:0016747">
    <property type="term" value="F:acyltransferase activity, transferring groups other than amino-acyl groups"/>
    <property type="evidence" value="ECO:0007669"/>
    <property type="project" value="InterPro"/>
</dbReference>
<feature type="domain" description="N-acetyltransferase" evidence="1">
    <location>
        <begin position="1"/>
        <end position="157"/>
    </location>
</feature>
<keyword evidence="3" id="KW-1185">Reference proteome</keyword>
<dbReference type="FunFam" id="3.40.630.30:FF:000133">
    <property type="entry name" value="Acetyltransferase, GNAT family"/>
    <property type="match status" value="1"/>
</dbReference>
<dbReference type="PANTHER" id="PTHR43072:SF36">
    <property type="entry name" value="RIBOSOMAL-PROTEIN-ALANINE ACETYLTRANSFERASE"/>
    <property type="match status" value="1"/>
</dbReference>
<reference evidence="2 3" key="1">
    <citation type="submission" date="2017-11" db="EMBL/GenBank/DDBJ databases">
        <title>Bacillus camelliae sp. nov., isolated from pu'er tea.</title>
        <authorList>
            <person name="Niu L."/>
        </authorList>
    </citation>
    <scope>NUCLEOTIDE SEQUENCE [LARGE SCALE GENOMIC DNA]</scope>
    <source>
        <strain evidence="2 3">7578-1</strain>
    </source>
</reference>
<dbReference type="PIRSF" id="PIRSF037663">
    <property type="entry name" value="Acetyltransf_GNAT_prd"/>
    <property type="match status" value="1"/>
</dbReference>
<sequence length="157" mass="18087">MMIRNIQDSDYKKVISVIDEWWGGRHMADMLPKLFFVHFQSTSFIAEENGEIIGFLVGFLSQTKRNEAYIHFIGVHPDYRKLGIARKLYELFFETIKQSSCDTVRCVTSPKNKTSIDFHTRLGFEVEDGDTVLNGVSIHSDYDGRGGSRVLFVRRLT</sequence>
<dbReference type="AlphaFoldDB" id="A0A2N3LJ21"/>
<protein>
    <submittedName>
        <fullName evidence="2">GNAT family N-acetyltransferase</fullName>
    </submittedName>
</protein>
<dbReference type="OrthoDB" id="8593648at2"/>
<name>A0A2N3LJ21_9BACI</name>
<proteinExistence type="predicted"/>
<dbReference type="InterPro" id="IPR016181">
    <property type="entry name" value="Acyl_CoA_acyltransferase"/>
</dbReference>
<dbReference type="EMBL" id="PIQO01000009">
    <property type="protein sequence ID" value="PKR84630.1"/>
    <property type="molecule type" value="Genomic_DNA"/>
</dbReference>
<dbReference type="PROSITE" id="PS51186">
    <property type="entry name" value="GNAT"/>
    <property type="match status" value="1"/>
</dbReference>
<dbReference type="Gene3D" id="3.40.630.30">
    <property type="match status" value="1"/>
</dbReference>
<dbReference type="CDD" id="cd04301">
    <property type="entry name" value="NAT_SF"/>
    <property type="match status" value="1"/>
</dbReference>
<keyword evidence="2" id="KW-0808">Transferase</keyword>
<dbReference type="InterPro" id="IPR017255">
    <property type="entry name" value="AcTrfase_GNAT_prd"/>
</dbReference>
<comment type="caution">
    <text evidence="2">The sequence shown here is derived from an EMBL/GenBank/DDBJ whole genome shotgun (WGS) entry which is preliminary data.</text>
</comment>
<evidence type="ECO:0000313" key="3">
    <source>
        <dbReference type="Proteomes" id="UP000233440"/>
    </source>
</evidence>
<organism evidence="2 3">
    <name type="scientific">Heyndrickxia camelliae</name>
    <dbReference type="NCBI Taxonomy" id="1707093"/>
    <lineage>
        <taxon>Bacteria</taxon>
        <taxon>Bacillati</taxon>
        <taxon>Bacillota</taxon>
        <taxon>Bacilli</taxon>
        <taxon>Bacillales</taxon>
        <taxon>Bacillaceae</taxon>
        <taxon>Heyndrickxia</taxon>
    </lineage>
</organism>
<dbReference type="PANTHER" id="PTHR43072">
    <property type="entry name" value="N-ACETYLTRANSFERASE"/>
    <property type="match status" value="1"/>
</dbReference>
<dbReference type="RefSeq" id="WP_101354654.1">
    <property type="nucleotide sequence ID" value="NZ_PIQO01000009.1"/>
</dbReference>
<dbReference type="Pfam" id="PF00583">
    <property type="entry name" value="Acetyltransf_1"/>
    <property type="match status" value="1"/>
</dbReference>